<comment type="caution">
    <text evidence="7">The sequence shown here is derived from an EMBL/GenBank/DDBJ whole genome shotgun (WGS) entry which is preliminary data.</text>
</comment>
<evidence type="ECO:0000256" key="1">
    <source>
        <dbReference type="ARBA" id="ARBA00004651"/>
    </source>
</evidence>
<feature type="transmembrane region" description="Helical" evidence="6">
    <location>
        <begin position="99"/>
        <end position="120"/>
    </location>
</feature>
<feature type="transmembrane region" description="Helical" evidence="6">
    <location>
        <begin position="76"/>
        <end position="93"/>
    </location>
</feature>
<evidence type="ECO:0000313" key="8">
    <source>
        <dbReference type="Proteomes" id="UP000440978"/>
    </source>
</evidence>
<dbReference type="GO" id="GO:0005886">
    <property type="term" value="C:plasma membrane"/>
    <property type="evidence" value="ECO:0007669"/>
    <property type="project" value="UniProtKB-SubCell"/>
</dbReference>
<keyword evidence="8" id="KW-1185">Reference proteome</keyword>
<evidence type="ECO:0008006" key="9">
    <source>
        <dbReference type="Google" id="ProtNLM"/>
    </source>
</evidence>
<proteinExistence type="predicted"/>
<dbReference type="InterPro" id="IPR005598">
    <property type="entry name" value="ATP_synth_I"/>
</dbReference>
<evidence type="ECO:0000256" key="4">
    <source>
        <dbReference type="ARBA" id="ARBA00022989"/>
    </source>
</evidence>
<evidence type="ECO:0000256" key="6">
    <source>
        <dbReference type="SAM" id="Phobius"/>
    </source>
</evidence>
<evidence type="ECO:0000256" key="2">
    <source>
        <dbReference type="ARBA" id="ARBA00022475"/>
    </source>
</evidence>
<accession>A0A6N8CSM5</accession>
<evidence type="ECO:0000313" key="7">
    <source>
        <dbReference type="EMBL" id="MTT30996.1"/>
    </source>
</evidence>
<name>A0A6N8CSM5_9BACI</name>
<gene>
    <name evidence="7" type="ORF">GMB86_03070</name>
</gene>
<reference evidence="7 8" key="1">
    <citation type="submission" date="2019-11" db="EMBL/GenBank/DDBJ databases">
        <title>Terrilactibacillus tamarindus sp. nov. BCM23-1 isolated from bark of Tamarindus indica.</title>
        <authorList>
            <person name="Kingkaew E."/>
            <person name="Tanasupawat S."/>
        </authorList>
    </citation>
    <scope>NUCLEOTIDE SEQUENCE [LARGE SCALE GENOMIC DNA]</scope>
    <source>
        <strain evidence="7 8">BCM23-1</strain>
    </source>
</reference>
<sequence length="136" mass="16018">MDNELAWSYRVMLVIYVCLLLFTSLLWIALPIKSLLAGFALGMSISFYNILQIILRTQIASKEVLKGSRKRRGLNSFTRYLAVAFGVLLIYRYPTWFDFRVFVFSLPIGYVLLVLINIYYGRRERQSLERGDKFWK</sequence>
<keyword evidence="3 6" id="KW-0812">Transmembrane</keyword>
<dbReference type="AlphaFoldDB" id="A0A6N8CSM5"/>
<comment type="subcellular location">
    <subcellularLocation>
        <location evidence="1">Cell membrane</location>
        <topology evidence="1">Multi-pass membrane protein</topology>
    </subcellularLocation>
</comment>
<feature type="transmembrane region" description="Helical" evidence="6">
    <location>
        <begin position="35"/>
        <end position="55"/>
    </location>
</feature>
<dbReference type="EMBL" id="WNHB01000003">
    <property type="protein sequence ID" value="MTT30996.1"/>
    <property type="molecule type" value="Genomic_DNA"/>
</dbReference>
<dbReference type="Pfam" id="PF03899">
    <property type="entry name" value="ATP-synt_I"/>
    <property type="match status" value="1"/>
</dbReference>
<keyword evidence="2" id="KW-1003">Cell membrane</keyword>
<evidence type="ECO:0000256" key="3">
    <source>
        <dbReference type="ARBA" id="ARBA00022692"/>
    </source>
</evidence>
<protein>
    <recommendedName>
        <fullName evidence="9">ATP synthase subunit I</fullName>
    </recommendedName>
</protein>
<organism evidence="7 8">
    <name type="scientific">Terrilactibacillus tamarindi</name>
    <dbReference type="NCBI Taxonomy" id="2599694"/>
    <lineage>
        <taxon>Bacteria</taxon>
        <taxon>Bacillati</taxon>
        <taxon>Bacillota</taxon>
        <taxon>Bacilli</taxon>
        <taxon>Bacillales</taxon>
        <taxon>Bacillaceae</taxon>
        <taxon>Terrilactibacillus</taxon>
    </lineage>
</organism>
<feature type="transmembrane region" description="Helical" evidence="6">
    <location>
        <begin position="7"/>
        <end position="29"/>
    </location>
</feature>
<keyword evidence="4 6" id="KW-1133">Transmembrane helix</keyword>
<evidence type="ECO:0000256" key="5">
    <source>
        <dbReference type="ARBA" id="ARBA00023136"/>
    </source>
</evidence>
<dbReference type="Proteomes" id="UP000440978">
    <property type="component" value="Unassembled WGS sequence"/>
</dbReference>
<dbReference type="OrthoDB" id="2355635at2"/>
<keyword evidence="5 6" id="KW-0472">Membrane</keyword>